<reference evidence="9" key="1">
    <citation type="submission" date="2015-06" db="EMBL/GenBank/DDBJ databases">
        <title>Complete genome sequence and metabolic analysis of phthalate degradation pathway in Gordonia sp. QH-11.</title>
        <authorList>
            <person name="Jin D."/>
            <person name="Kong X."/>
            <person name="Bai Z."/>
        </authorList>
    </citation>
    <scope>NUCLEOTIDE SEQUENCE [LARGE SCALE GENOMIC DNA]</scope>
    <source>
        <strain evidence="9">QH-11</strain>
    </source>
</reference>
<dbReference type="RefSeq" id="WP_062393562.1">
    <property type="nucleotide sequence ID" value="NZ_CP011853.1"/>
</dbReference>
<evidence type="ECO:0000256" key="3">
    <source>
        <dbReference type="ARBA" id="ARBA00022723"/>
    </source>
</evidence>
<dbReference type="Gene3D" id="3.90.180.10">
    <property type="entry name" value="Medium-chain alcohol dehydrogenases, catalytic domain"/>
    <property type="match status" value="1"/>
</dbReference>
<keyword evidence="4 6" id="KW-0862">Zinc</keyword>
<dbReference type="SUPFAM" id="SSF51735">
    <property type="entry name" value="NAD(P)-binding Rossmann-fold domains"/>
    <property type="match status" value="1"/>
</dbReference>
<dbReference type="PROSITE" id="PS00059">
    <property type="entry name" value="ADH_ZINC"/>
    <property type="match status" value="1"/>
</dbReference>
<dbReference type="AlphaFoldDB" id="A0A0N9NCT3"/>
<dbReference type="InterPro" id="IPR013154">
    <property type="entry name" value="ADH-like_N"/>
</dbReference>
<dbReference type="InterPro" id="IPR002328">
    <property type="entry name" value="ADH_Zn_CS"/>
</dbReference>
<dbReference type="GO" id="GO:0016491">
    <property type="term" value="F:oxidoreductase activity"/>
    <property type="evidence" value="ECO:0007669"/>
    <property type="project" value="UniProtKB-KW"/>
</dbReference>
<dbReference type="InterPro" id="IPR020843">
    <property type="entry name" value="ER"/>
</dbReference>
<organism evidence="8 9">
    <name type="scientific">Gordonia phthalatica</name>
    <dbReference type="NCBI Taxonomy" id="1136941"/>
    <lineage>
        <taxon>Bacteria</taxon>
        <taxon>Bacillati</taxon>
        <taxon>Actinomycetota</taxon>
        <taxon>Actinomycetes</taxon>
        <taxon>Mycobacteriales</taxon>
        <taxon>Gordoniaceae</taxon>
        <taxon>Gordonia</taxon>
    </lineage>
</organism>
<name>A0A0N9NCT3_9ACTN</name>
<comment type="cofactor">
    <cofactor evidence="1 6">
        <name>Zn(2+)</name>
        <dbReference type="ChEBI" id="CHEBI:29105"/>
    </cofactor>
</comment>
<dbReference type="InterPro" id="IPR013149">
    <property type="entry name" value="ADH-like_C"/>
</dbReference>
<dbReference type="GO" id="GO:0008270">
    <property type="term" value="F:zinc ion binding"/>
    <property type="evidence" value="ECO:0007669"/>
    <property type="project" value="InterPro"/>
</dbReference>
<dbReference type="SMART" id="SM00829">
    <property type="entry name" value="PKS_ER"/>
    <property type="match status" value="1"/>
</dbReference>
<dbReference type="Pfam" id="PF08240">
    <property type="entry name" value="ADH_N"/>
    <property type="match status" value="1"/>
</dbReference>
<keyword evidence="5" id="KW-0560">Oxidoreductase</keyword>
<gene>
    <name evidence="8" type="ORF">ACH46_14595</name>
</gene>
<dbReference type="CDD" id="cd05284">
    <property type="entry name" value="arabinose_DH_like"/>
    <property type="match status" value="1"/>
</dbReference>
<dbReference type="STRING" id="1136941.ACH46_14595"/>
<dbReference type="PANTHER" id="PTHR43350">
    <property type="entry name" value="NAD-DEPENDENT ALCOHOL DEHYDROGENASE"/>
    <property type="match status" value="1"/>
</dbReference>
<dbReference type="Gene3D" id="3.40.50.720">
    <property type="entry name" value="NAD(P)-binding Rossmann-like Domain"/>
    <property type="match status" value="1"/>
</dbReference>
<comment type="similarity">
    <text evidence="2 6">Belongs to the zinc-containing alcohol dehydrogenase family.</text>
</comment>
<evidence type="ECO:0000313" key="9">
    <source>
        <dbReference type="Proteomes" id="UP000063789"/>
    </source>
</evidence>
<keyword evidence="3 6" id="KW-0479">Metal-binding</keyword>
<dbReference type="InterPro" id="IPR036291">
    <property type="entry name" value="NAD(P)-bd_dom_sf"/>
</dbReference>
<dbReference type="OrthoDB" id="3567264at2"/>
<evidence type="ECO:0000256" key="2">
    <source>
        <dbReference type="ARBA" id="ARBA00008072"/>
    </source>
</evidence>
<sequence>MRAVKLTSPGTLELVETPIPEPGPGQVRVKVAGAGLCHSDLHVLHLKSPWPGPALTLGHEGSGWIDALGAGVTGVTEGDPVLVNLIWSCGHCRPCVMGRDNACVSGGRHNHPPTPGLGPDGAMAEYMLVPVRHALPLGDIDPVTAGPLADAALTPMRAINSVRDRLTPGSTAVVIGVGGLGHLAVQILHASTSARIIAVDMSDDKLDLARRHGADLAVDSRGDAAEQILAESDGYGVDAVFDFAGVQPTVDLATSIVAPEGVVRLVGLGGGGLRFGADADTRALPWGVDIRKSYGGTLADLTEVIALAAQQKLTVESTVYPLDDFQRAFDDLDAGRVTGRAILQP</sequence>
<proteinExistence type="inferred from homology"/>
<dbReference type="KEGG" id="goq:ACH46_14595"/>
<evidence type="ECO:0000259" key="7">
    <source>
        <dbReference type="SMART" id="SM00829"/>
    </source>
</evidence>
<dbReference type="PATRIC" id="fig|1136941.3.peg.2981"/>
<evidence type="ECO:0000256" key="5">
    <source>
        <dbReference type="ARBA" id="ARBA00023002"/>
    </source>
</evidence>
<dbReference type="Proteomes" id="UP000063789">
    <property type="component" value="Chromosome"/>
</dbReference>
<dbReference type="Pfam" id="PF00107">
    <property type="entry name" value="ADH_zinc_N"/>
    <property type="match status" value="1"/>
</dbReference>
<evidence type="ECO:0000256" key="1">
    <source>
        <dbReference type="ARBA" id="ARBA00001947"/>
    </source>
</evidence>
<accession>A0A0N9NCT3</accession>
<evidence type="ECO:0000256" key="4">
    <source>
        <dbReference type="ARBA" id="ARBA00022833"/>
    </source>
</evidence>
<keyword evidence="9" id="KW-1185">Reference proteome</keyword>
<dbReference type="PANTHER" id="PTHR43350:SF17">
    <property type="entry name" value="NAD-DEPENDENT ALCOHOL DEHYDROGENASE"/>
    <property type="match status" value="1"/>
</dbReference>
<reference evidence="8 9" key="2">
    <citation type="journal article" date="2017" name="Int. J. Syst. Evol. Microbiol.">
        <title>Gordonia phthalatica sp. nov., a di-n-butyl phthalate-degrading bacterium isolated from activated sludge.</title>
        <authorList>
            <person name="Jin D."/>
            <person name="Kong X."/>
            <person name="Jia M."/>
            <person name="Yu X."/>
            <person name="Wang X."/>
            <person name="Zhuang X."/>
            <person name="Deng Y."/>
            <person name="Bai Z."/>
        </authorList>
    </citation>
    <scope>NUCLEOTIDE SEQUENCE [LARGE SCALE GENOMIC DNA]</scope>
    <source>
        <strain evidence="8 9">QH-11</strain>
    </source>
</reference>
<dbReference type="SUPFAM" id="SSF50129">
    <property type="entry name" value="GroES-like"/>
    <property type="match status" value="1"/>
</dbReference>
<protein>
    <submittedName>
        <fullName evidence="8">Dehydrogenase</fullName>
    </submittedName>
</protein>
<evidence type="ECO:0000256" key="6">
    <source>
        <dbReference type="RuleBase" id="RU361277"/>
    </source>
</evidence>
<evidence type="ECO:0000313" key="8">
    <source>
        <dbReference type="EMBL" id="ALG85476.1"/>
    </source>
</evidence>
<feature type="domain" description="Enoyl reductase (ER)" evidence="7">
    <location>
        <begin position="7"/>
        <end position="343"/>
    </location>
</feature>
<dbReference type="InterPro" id="IPR011032">
    <property type="entry name" value="GroES-like_sf"/>
</dbReference>
<dbReference type="EMBL" id="CP011853">
    <property type="protein sequence ID" value="ALG85476.1"/>
    <property type="molecule type" value="Genomic_DNA"/>
</dbReference>